<feature type="transmembrane region" description="Helical" evidence="2">
    <location>
        <begin position="18"/>
        <end position="36"/>
    </location>
</feature>
<dbReference type="Proteomes" id="UP000050454">
    <property type="component" value="Unassembled WGS sequence"/>
</dbReference>
<feature type="coiled-coil region" evidence="1">
    <location>
        <begin position="46"/>
        <end position="73"/>
    </location>
</feature>
<evidence type="ECO:0000256" key="2">
    <source>
        <dbReference type="SAM" id="Phobius"/>
    </source>
</evidence>
<keyword evidence="4" id="KW-1185">Reference proteome</keyword>
<accession>A0A0P7C4B2</accession>
<keyword evidence="1" id="KW-0175">Coiled coil</keyword>
<evidence type="ECO:0000313" key="4">
    <source>
        <dbReference type="Proteomes" id="UP000050454"/>
    </source>
</evidence>
<keyword evidence="2" id="KW-0812">Transmembrane</keyword>
<sequence>MRGHGVTKTHINQMNKSIYLMAGVAGFMAGVLFAPAKGRVSRLRLKRNANRLANQAINELNAIESQIKEASVE</sequence>
<evidence type="ECO:0000313" key="3">
    <source>
        <dbReference type="EMBL" id="KPM46721.1"/>
    </source>
</evidence>
<dbReference type="AlphaFoldDB" id="A0A0P7C4B2"/>
<evidence type="ECO:0008006" key="5">
    <source>
        <dbReference type="Google" id="ProtNLM"/>
    </source>
</evidence>
<reference evidence="3 4" key="1">
    <citation type="submission" date="2015-07" db="EMBL/GenBank/DDBJ databases">
        <title>The draft genome sequence of Leadbetterella sp. JN14-9.</title>
        <authorList>
            <person name="Liu Y."/>
            <person name="Du J."/>
            <person name="Shao Z."/>
        </authorList>
    </citation>
    <scope>NUCLEOTIDE SEQUENCE [LARGE SCALE GENOMIC DNA]</scope>
    <source>
        <strain evidence="3 4">JN14-9</strain>
    </source>
</reference>
<dbReference type="STRING" id="1605367.AFM12_18280"/>
<name>A0A0P7C4B2_9BACT</name>
<keyword evidence="2" id="KW-0472">Membrane</keyword>
<protein>
    <recommendedName>
        <fullName evidence="5">Gas vesicle protein</fullName>
    </recommendedName>
</protein>
<dbReference type="EMBL" id="LGTQ01000015">
    <property type="protein sequence ID" value="KPM46721.1"/>
    <property type="molecule type" value="Genomic_DNA"/>
</dbReference>
<comment type="caution">
    <text evidence="3">The sequence shown here is derived from an EMBL/GenBank/DDBJ whole genome shotgun (WGS) entry which is preliminary data.</text>
</comment>
<organism evidence="3 4">
    <name type="scientific">Jiulongibacter sediminis</name>
    <dbReference type="NCBI Taxonomy" id="1605367"/>
    <lineage>
        <taxon>Bacteria</taxon>
        <taxon>Pseudomonadati</taxon>
        <taxon>Bacteroidota</taxon>
        <taxon>Cytophagia</taxon>
        <taxon>Cytophagales</taxon>
        <taxon>Leadbetterellaceae</taxon>
        <taxon>Jiulongibacter</taxon>
    </lineage>
</organism>
<evidence type="ECO:0000256" key="1">
    <source>
        <dbReference type="SAM" id="Coils"/>
    </source>
</evidence>
<keyword evidence="2" id="KW-1133">Transmembrane helix</keyword>
<gene>
    <name evidence="3" type="ORF">AFM12_18280</name>
</gene>
<proteinExistence type="predicted"/>